<evidence type="ECO:0000259" key="4">
    <source>
        <dbReference type="Pfam" id="PF21447"/>
    </source>
</evidence>
<dbReference type="Pfam" id="PF21447">
    <property type="entry name" value="Ppx-GppA_III"/>
    <property type="match status" value="1"/>
</dbReference>
<reference evidence="5 6" key="1">
    <citation type="submission" date="2018-07" db="EMBL/GenBank/DDBJ databases">
        <title>Genomic Encyclopedia of Type Strains, Phase III (KMG-III): the genomes of soil and plant-associated and newly described type strains.</title>
        <authorList>
            <person name="Whitman W."/>
        </authorList>
    </citation>
    <scope>NUCLEOTIDE SEQUENCE [LARGE SCALE GENOMIC DNA]</scope>
    <source>
        <strain evidence="5 6">CECT 8236</strain>
    </source>
</reference>
<keyword evidence="6" id="KW-1185">Reference proteome</keyword>
<dbReference type="Gene3D" id="3.30.420.40">
    <property type="match status" value="1"/>
</dbReference>
<dbReference type="EMBL" id="QRDY01000013">
    <property type="protein sequence ID" value="RED56582.1"/>
    <property type="molecule type" value="Genomic_DNA"/>
</dbReference>
<feature type="domain" description="Ppx/GppA phosphatase N-terminal" evidence="3">
    <location>
        <begin position="32"/>
        <end position="308"/>
    </location>
</feature>
<dbReference type="InterPro" id="IPR048950">
    <property type="entry name" value="Ppx_GppA_C"/>
</dbReference>
<dbReference type="RefSeq" id="WP_115994393.1">
    <property type="nucleotide sequence ID" value="NZ_QRDY01000013.1"/>
</dbReference>
<dbReference type="CDD" id="cd24052">
    <property type="entry name" value="ASKHA_NBD_HpPPX-GppA-like"/>
    <property type="match status" value="1"/>
</dbReference>
<evidence type="ECO:0000313" key="6">
    <source>
        <dbReference type="Proteomes" id="UP000256869"/>
    </source>
</evidence>
<dbReference type="SUPFAM" id="SSF109604">
    <property type="entry name" value="HD-domain/PDEase-like"/>
    <property type="match status" value="1"/>
</dbReference>
<name>A0A3D9I466_9BACL</name>
<evidence type="ECO:0000313" key="5">
    <source>
        <dbReference type="EMBL" id="RED56582.1"/>
    </source>
</evidence>
<feature type="domain" description="Ppx/GppA phosphatase C-terminal" evidence="4">
    <location>
        <begin position="322"/>
        <end position="472"/>
    </location>
</feature>
<dbReference type="InterPro" id="IPR003695">
    <property type="entry name" value="Ppx_GppA_N"/>
</dbReference>
<dbReference type="SUPFAM" id="SSF53067">
    <property type="entry name" value="Actin-like ATPase domain"/>
    <property type="match status" value="2"/>
</dbReference>
<comment type="similarity">
    <text evidence="1">Belongs to the GppA/Ppx family.</text>
</comment>
<dbReference type="InterPro" id="IPR030673">
    <property type="entry name" value="PyroPPase_GppA_Ppx"/>
</dbReference>
<dbReference type="PANTHER" id="PTHR30005:SF0">
    <property type="entry name" value="RETROGRADE REGULATION PROTEIN 2"/>
    <property type="match status" value="1"/>
</dbReference>
<keyword evidence="2" id="KW-0378">Hydrolase</keyword>
<dbReference type="PANTHER" id="PTHR30005">
    <property type="entry name" value="EXOPOLYPHOSPHATASE"/>
    <property type="match status" value="1"/>
</dbReference>
<dbReference type="Gene3D" id="3.30.420.150">
    <property type="entry name" value="Exopolyphosphatase. Domain 2"/>
    <property type="match status" value="1"/>
</dbReference>
<protein>
    <submittedName>
        <fullName evidence="5">Exopolyphosphatase/guanosine-5'-triphosphate, 3'-diphosphate pyrophosphatase</fullName>
    </submittedName>
</protein>
<proteinExistence type="inferred from homology"/>
<evidence type="ECO:0000256" key="2">
    <source>
        <dbReference type="ARBA" id="ARBA00022801"/>
    </source>
</evidence>
<gene>
    <name evidence="5" type="ORF">DFP95_11355</name>
</gene>
<comment type="caution">
    <text evidence="5">The sequence shown here is derived from an EMBL/GenBank/DDBJ whole genome shotgun (WGS) entry which is preliminary data.</text>
</comment>
<organism evidence="5 6">
    <name type="scientific">Cohnella lupini</name>
    <dbReference type="NCBI Taxonomy" id="1294267"/>
    <lineage>
        <taxon>Bacteria</taxon>
        <taxon>Bacillati</taxon>
        <taxon>Bacillota</taxon>
        <taxon>Bacilli</taxon>
        <taxon>Bacillales</taxon>
        <taxon>Paenibacillaceae</taxon>
        <taxon>Cohnella</taxon>
    </lineage>
</organism>
<evidence type="ECO:0000256" key="1">
    <source>
        <dbReference type="ARBA" id="ARBA00007125"/>
    </source>
</evidence>
<dbReference type="Proteomes" id="UP000256869">
    <property type="component" value="Unassembled WGS sequence"/>
</dbReference>
<dbReference type="GO" id="GO:0016787">
    <property type="term" value="F:hydrolase activity"/>
    <property type="evidence" value="ECO:0007669"/>
    <property type="project" value="UniProtKB-KW"/>
</dbReference>
<sequence>MNTNTNQITGIIDIGSNTVRLSVYQLTDNGAYRVVDQGRWPARLSQRMDKDGSLLTEAIEELAEVLRHFRRICEKHGAENIRAVATAAIRQAVNRNAIIRHLFEATGIEVEILSGEDEARIGSRAMLNSLSLTECFVVDIGGGSTEISLIRDRKVVRAVSFPIGCVNTTAKYAIGDGHVPPALLADIQSDVRRLLGREKWISKHPGLPLIGLGGTVRALAKLHQRESNYPFPHLHGYQLSILDISSTLDQLAAINVDQRRKLPGLSKDRGDVIVPGLAILLGVLQQTQTSRLVVCGAGLRDGLFFETCLPHHRPDSDDYVLEESIRNLSALYPVAPEEHLQQVRRLALALFDQLTSVKPMPIADRRLLETAARLFRIGAVIDFNDSADHTFYMLLHTHWNGLTHREMIMTAAIASYRGANPLRRKLAPYRLMFEEGDIEAISKLGSLLQLAAALDRSESQAITSLELSFKGNQLRLIADAGHPLPVEQMEVENCVKEIKKNWGITPELIVRIR</sequence>
<dbReference type="PIRSF" id="PIRSF001267">
    <property type="entry name" value="Pyrophosphatase_GppA_Ppx"/>
    <property type="match status" value="1"/>
</dbReference>
<dbReference type="AlphaFoldDB" id="A0A3D9I466"/>
<dbReference type="OrthoDB" id="9807195at2"/>
<accession>A0A3D9I466</accession>
<dbReference type="InterPro" id="IPR050273">
    <property type="entry name" value="GppA/Ppx_hydrolase"/>
</dbReference>
<dbReference type="GO" id="GO:0006357">
    <property type="term" value="P:regulation of transcription by RNA polymerase II"/>
    <property type="evidence" value="ECO:0007669"/>
    <property type="project" value="TreeGrafter"/>
</dbReference>
<evidence type="ECO:0000259" key="3">
    <source>
        <dbReference type="Pfam" id="PF02541"/>
    </source>
</evidence>
<dbReference type="InterPro" id="IPR043129">
    <property type="entry name" value="ATPase_NBD"/>
</dbReference>
<dbReference type="Gene3D" id="1.10.3210.10">
    <property type="entry name" value="Hypothetical protein af1432"/>
    <property type="match status" value="1"/>
</dbReference>
<dbReference type="Pfam" id="PF02541">
    <property type="entry name" value="Ppx-GppA"/>
    <property type="match status" value="1"/>
</dbReference>